<dbReference type="AlphaFoldDB" id="A0ABD0Q3R1"/>
<evidence type="ECO:0000313" key="1">
    <source>
        <dbReference type="EMBL" id="KAL0180915.1"/>
    </source>
</evidence>
<reference evidence="1 2" key="1">
    <citation type="submission" date="2024-05" db="EMBL/GenBank/DDBJ databases">
        <title>Genome sequencing and assembly of Indian major carp, Cirrhinus mrigala (Hamilton, 1822).</title>
        <authorList>
            <person name="Mohindra V."/>
            <person name="Chowdhury L.M."/>
            <person name="Lal K."/>
            <person name="Jena J.K."/>
        </authorList>
    </citation>
    <scope>NUCLEOTIDE SEQUENCE [LARGE SCALE GENOMIC DNA]</scope>
    <source>
        <strain evidence="1">CM1030</strain>
        <tissue evidence="1">Blood</tissue>
    </source>
</reference>
<sequence>GSGDMFDQYLTDLLHSTATKCHLPPIQRGQHHVFSAEHTTRDILSFMAQVQGHNMP</sequence>
<name>A0ABD0Q3R1_CIRMR</name>
<evidence type="ECO:0000313" key="2">
    <source>
        <dbReference type="Proteomes" id="UP001529510"/>
    </source>
</evidence>
<dbReference type="Proteomes" id="UP001529510">
    <property type="component" value="Unassembled WGS sequence"/>
</dbReference>
<accession>A0ABD0Q3R1</accession>
<dbReference type="EMBL" id="JAMKFB020000011">
    <property type="protein sequence ID" value="KAL0180915.1"/>
    <property type="molecule type" value="Genomic_DNA"/>
</dbReference>
<gene>
    <name evidence="1" type="ORF">M9458_023321</name>
</gene>
<feature type="non-terminal residue" evidence="1">
    <location>
        <position position="1"/>
    </location>
</feature>
<comment type="caution">
    <text evidence="1">The sequence shown here is derived from an EMBL/GenBank/DDBJ whole genome shotgun (WGS) entry which is preliminary data.</text>
</comment>
<protein>
    <submittedName>
        <fullName evidence="1">Uncharacterized protein</fullName>
    </submittedName>
</protein>
<proteinExistence type="predicted"/>
<feature type="non-terminal residue" evidence="1">
    <location>
        <position position="56"/>
    </location>
</feature>
<organism evidence="1 2">
    <name type="scientific">Cirrhinus mrigala</name>
    <name type="common">Mrigala</name>
    <dbReference type="NCBI Taxonomy" id="683832"/>
    <lineage>
        <taxon>Eukaryota</taxon>
        <taxon>Metazoa</taxon>
        <taxon>Chordata</taxon>
        <taxon>Craniata</taxon>
        <taxon>Vertebrata</taxon>
        <taxon>Euteleostomi</taxon>
        <taxon>Actinopterygii</taxon>
        <taxon>Neopterygii</taxon>
        <taxon>Teleostei</taxon>
        <taxon>Ostariophysi</taxon>
        <taxon>Cypriniformes</taxon>
        <taxon>Cyprinidae</taxon>
        <taxon>Labeoninae</taxon>
        <taxon>Labeonini</taxon>
        <taxon>Cirrhinus</taxon>
    </lineage>
</organism>
<keyword evidence="2" id="KW-1185">Reference proteome</keyword>